<dbReference type="EMBL" id="LSYV01000156">
    <property type="protein sequence ID" value="KXZ42366.1"/>
    <property type="molecule type" value="Genomic_DNA"/>
</dbReference>
<protein>
    <recommendedName>
        <fullName evidence="2">Cyclic nucleotide-binding domain-containing protein</fullName>
    </recommendedName>
</protein>
<reference evidence="4" key="1">
    <citation type="journal article" date="2016" name="Nat. Commun.">
        <title>The Gonium pectorale genome demonstrates co-option of cell cycle regulation during the evolution of multicellularity.</title>
        <authorList>
            <person name="Hanschen E.R."/>
            <person name="Marriage T.N."/>
            <person name="Ferris P.J."/>
            <person name="Hamaji T."/>
            <person name="Toyoda A."/>
            <person name="Fujiyama A."/>
            <person name="Neme R."/>
            <person name="Noguchi H."/>
            <person name="Minakuchi Y."/>
            <person name="Suzuki M."/>
            <person name="Kawai-Toyooka H."/>
            <person name="Smith D.R."/>
            <person name="Sparks H."/>
            <person name="Anderson J."/>
            <person name="Bakaric R."/>
            <person name="Luria V."/>
            <person name="Karger A."/>
            <person name="Kirschner M.W."/>
            <person name="Durand P.M."/>
            <person name="Michod R.E."/>
            <person name="Nozaki H."/>
            <person name="Olson B.J."/>
        </authorList>
    </citation>
    <scope>NUCLEOTIDE SEQUENCE [LARGE SCALE GENOMIC DNA]</scope>
    <source>
        <strain evidence="4">NIES-2863</strain>
    </source>
</reference>
<evidence type="ECO:0000313" key="4">
    <source>
        <dbReference type="Proteomes" id="UP000075714"/>
    </source>
</evidence>
<dbReference type="InterPro" id="IPR000595">
    <property type="entry name" value="cNMP-bd_dom"/>
</dbReference>
<dbReference type="PROSITE" id="PS50042">
    <property type="entry name" value="CNMP_BINDING_3"/>
    <property type="match status" value="2"/>
</dbReference>
<sequence length="277" mass="30134">MHSRNCTDPTPAPRHIGVPQVEAIAGVLRGFPKLREVGQAQLTALARQVTAVRHTRGDVLYRLGDQADTVYVVLEGLVALTDQPASGQRRRSSSGAPGSGELREEDMLHRCGPGDCVGDEELLLGVRWPSRVQILAPGEVVCRQGDAADCVWALVSGRCHVAVDPLHRSPSSRPPETDARRTTQIGQLQRGQLIGELSVFGSLRRRPATVRAATGVRLYGMRRALFVRACSPSQVEELRSIAEAEAERREAAKAEGREEAARVARVLRGQSLRPRPT</sequence>
<dbReference type="Proteomes" id="UP000075714">
    <property type="component" value="Unassembled WGS sequence"/>
</dbReference>
<dbReference type="InterPro" id="IPR018490">
    <property type="entry name" value="cNMP-bd_dom_sf"/>
</dbReference>
<evidence type="ECO:0000256" key="1">
    <source>
        <dbReference type="SAM" id="MobiDB-lite"/>
    </source>
</evidence>
<evidence type="ECO:0000313" key="3">
    <source>
        <dbReference type="EMBL" id="KXZ42366.1"/>
    </source>
</evidence>
<dbReference type="InterPro" id="IPR014710">
    <property type="entry name" value="RmlC-like_jellyroll"/>
</dbReference>
<feature type="region of interest" description="Disordered" evidence="1">
    <location>
        <begin position="84"/>
        <end position="106"/>
    </location>
</feature>
<name>A0A150FXP1_GONPE</name>
<keyword evidence="4" id="KW-1185">Reference proteome</keyword>
<dbReference type="PANTHER" id="PTHR23011">
    <property type="entry name" value="CYCLIC NUCLEOTIDE-BINDING DOMAIN CONTAINING PROTEIN"/>
    <property type="match status" value="1"/>
</dbReference>
<dbReference type="Pfam" id="PF00027">
    <property type="entry name" value="cNMP_binding"/>
    <property type="match status" value="2"/>
</dbReference>
<feature type="domain" description="Cyclic nucleotide-binding" evidence="2">
    <location>
        <begin position="135"/>
        <end position="228"/>
    </location>
</feature>
<evidence type="ECO:0000259" key="2">
    <source>
        <dbReference type="PROSITE" id="PS50042"/>
    </source>
</evidence>
<comment type="caution">
    <text evidence="3">The sequence shown here is derived from an EMBL/GenBank/DDBJ whole genome shotgun (WGS) entry which is preliminary data.</text>
</comment>
<proteinExistence type="predicted"/>
<dbReference type="SUPFAM" id="SSF51206">
    <property type="entry name" value="cAMP-binding domain-like"/>
    <property type="match status" value="2"/>
</dbReference>
<dbReference type="PANTHER" id="PTHR23011:SF28">
    <property type="entry name" value="CYCLIC NUCLEOTIDE-BINDING DOMAIN CONTAINING PROTEIN"/>
    <property type="match status" value="1"/>
</dbReference>
<dbReference type="AlphaFoldDB" id="A0A150FXP1"/>
<dbReference type="OrthoDB" id="551520at2759"/>
<organism evidence="3 4">
    <name type="scientific">Gonium pectorale</name>
    <name type="common">Green alga</name>
    <dbReference type="NCBI Taxonomy" id="33097"/>
    <lineage>
        <taxon>Eukaryota</taxon>
        <taxon>Viridiplantae</taxon>
        <taxon>Chlorophyta</taxon>
        <taxon>core chlorophytes</taxon>
        <taxon>Chlorophyceae</taxon>
        <taxon>CS clade</taxon>
        <taxon>Chlamydomonadales</taxon>
        <taxon>Volvocaceae</taxon>
        <taxon>Gonium</taxon>
    </lineage>
</organism>
<feature type="domain" description="Cyclic nucleotide-binding" evidence="2">
    <location>
        <begin position="33"/>
        <end position="125"/>
    </location>
</feature>
<feature type="compositionally biased region" description="Low complexity" evidence="1">
    <location>
        <begin position="84"/>
        <end position="100"/>
    </location>
</feature>
<dbReference type="Gene3D" id="2.60.120.10">
    <property type="entry name" value="Jelly Rolls"/>
    <property type="match status" value="2"/>
</dbReference>
<dbReference type="CDD" id="cd00038">
    <property type="entry name" value="CAP_ED"/>
    <property type="match status" value="2"/>
</dbReference>
<accession>A0A150FXP1</accession>
<gene>
    <name evidence="3" type="ORF">GPECTOR_156g90</name>
</gene>